<dbReference type="PANTHER" id="PTHR11474">
    <property type="entry name" value="TYROSINASE FAMILY MEMBER"/>
    <property type="match status" value="1"/>
</dbReference>
<dbReference type="InterPro" id="IPR050316">
    <property type="entry name" value="Tyrosinase/Hemocyanin"/>
</dbReference>
<evidence type="ECO:0000256" key="4">
    <source>
        <dbReference type="SAM" id="SignalP"/>
    </source>
</evidence>
<feature type="domain" description="Tyrosinase copper-binding" evidence="5">
    <location>
        <begin position="98"/>
        <end position="115"/>
    </location>
</feature>
<dbReference type="SUPFAM" id="SSF48056">
    <property type="entry name" value="Di-copper centre-containing domain"/>
    <property type="match status" value="1"/>
</dbReference>
<evidence type="ECO:0000313" key="6">
    <source>
        <dbReference type="EMBL" id="CBQ72274.1"/>
    </source>
</evidence>
<dbReference type="AlphaFoldDB" id="E6ZYG7"/>
<dbReference type="InterPro" id="IPR002227">
    <property type="entry name" value="Tyrosinase_Cu-bd"/>
</dbReference>
<reference evidence="6 7" key="1">
    <citation type="journal article" date="2010" name="Science">
        <title>Pathogenicity determinants in smut fungi revealed by genome comparison.</title>
        <authorList>
            <person name="Schirawski J."/>
            <person name="Mannhaupt G."/>
            <person name="Muench K."/>
            <person name="Brefort T."/>
            <person name="Schipper K."/>
            <person name="Doehlemann G."/>
            <person name="Di Stasio M."/>
            <person name="Roessel N."/>
            <person name="Mendoza-Mendoza A."/>
            <person name="Pester D."/>
            <person name="Mueller O."/>
            <person name="Winterberg B."/>
            <person name="Meyer E."/>
            <person name="Ghareeb H."/>
            <person name="Wollenberg T."/>
            <person name="Muensterkoetter M."/>
            <person name="Wong P."/>
            <person name="Walter M."/>
            <person name="Stukenbrock E."/>
            <person name="Gueldener U."/>
            <person name="Kahmann R."/>
        </authorList>
    </citation>
    <scope>NUCLEOTIDE SEQUENCE [LARGE SCALE GENOMIC DNA]</scope>
    <source>
        <strain evidence="7">SRZ2</strain>
    </source>
</reference>
<dbReference type="GO" id="GO:0046872">
    <property type="term" value="F:metal ion binding"/>
    <property type="evidence" value="ECO:0007669"/>
    <property type="project" value="UniProtKB-KW"/>
</dbReference>
<keyword evidence="1" id="KW-0479">Metal-binding</keyword>
<feature type="compositionally biased region" description="Polar residues" evidence="3">
    <location>
        <begin position="164"/>
        <end position="180"/>
    </location>
</feature>
<name>E6ZYG7_SPORE</name>
<evidence type="ECO:0000259" key="5">
    <source>
        <dbReference type="PROSITE" id="PS00497"/>
    </source>
</evidence>
<dbReference type="PROSITE" id="PS00497">
    <property type="entry name" value="TYROSINASE_1"/>
    <property type="match status" value="1"/>
</dbReference>
<keyword evidence="7" id="KW-1185">Reference proteome</keyword>
<evidence type="ECO:0000256" key="1">
    <source>
        <dbReference type="ARBA" id="ARBA00022723"/>
    </source>
</evidence>
<dbReference type="eggNOG" id="ENOG502RM4B">
    <property type="taxonomic scope" value="Eukaryota"/>
</dbReference>
<evidence type="ECO:0000256" key="3">
    <source>
        <dbReference type="SAM" id="MobiDB-lite"/>
    </source>
</evidence>
<dbReference type="VEuPathDB" id="FungiDB:sr15980"/>
<gene>
    <name evidence="6" type="ORF">sr15980</name>
</gene>
<feature type="region of interest" description="Disordered" evidence="3">
    <location>
        <begin position="150"/>
        <end position="181"/>
    </location>
</feature>
<evidence type="ECO:0000313" key="7">
    <source>
        <dbReference type="Proteomes" id="UP000008867"/>
    </source>
</evidence>
<accession>E6ZYG7</accession>
<dbReference type="Pfam" id="PF00264">
    <property type="entry name" value="Tyrosinase"/>
    <property type="match status" value="1"/>
</dbReference>
<proteinExistence type="predicted"/>
<organism evidence="6 7">
    <name type="scientific">Sporisorium reilianum (strain SRZ2)</name>
    <name type="common">Maize head smut fungus</name>
    <dbReference type="NCBI Taxonomy" id="999809"/>
    <lineage>
        <taxon>Eukaryota</taxon>
        <taxon>Fungi</taxon>
        <taxon>Dikarya</taxon>
        <taxon>Basidiomycota</taxon>
        <taxon>Ustilaginomycotina</taxon>
        <taxon>Ustilaginomycetes</taxon>
        <taxon>Ustilaginales</taxon>
        <taxon>Ustilaginaceae</taxon>
        <taxon>Sporisorium</taxon>
    </lineage>
</organism>
<dbReference type="HOGENOM" id="CLU_035914_1_2_1"/>
<dbReference type="GO" id="GO:0016491">
    <property type="term" value="F:oxidoreductase activity"/>
    <property type="evidence" value="ECO:0007669"/>
    <property type="project" value="InterPro"/>
</dbReference>
<dbReference type="EMBL" id="FQ311458">
    <property type="protein sequence ID" value="CBQ72274.1"/>
    <property type="molecule type" value="Genomic_DNA"/>
</dbReference>
<feature type="chain" id="PRO_5003217016" description="Tyrosinase copper-binding domain-containing protein" evidence="4">
    <location>
        <begin position="22"/>
        <end position="331"/>
    </location>
</feature>
<dbReference type="PANTHER" id="PTHR11474:SF126">
    <property type="entry name" value="TYROSINASE-LIKE PROTEIN TYR-1-RELATED"/>
    <property type="match status" value="1"/>
</dbReference>
<dbReference type="OrthoDB" id="6132182at2759"/>
<dbReference type="PRINTS" id="PR00092">
    <property type="entry name" value="TYROSINASE"/>
</dbReference>
<dbReference type="Gene3D" id="1.10.1280.10">
    <property type="entry name" value="Di-copper center containing domain from catechol oxidase"/>
    <property type="match status" value="1"/>
</dbReference>
<sequence length="331" mass="36722">MSTASWLIFLLLVLAALCTSALPLDVPRTDALAPRASSACTSIVQRVNWNTLSPAQKDAYFDAVKCLKTKPSQTSFDASKNLYDDFPSIHIQQDHHIHFVAAFLPWHRRFVQARERALQSCGYHGPTPYWDWTKAADTGNPQVDPIFSIDDGFGGNGDPDHDQTVTQGPLPTSPLTSRQAGSDDEILYEPHLLRRNFEDNPYLFDNFNSTAVAKGQTISAFNDYRYYLEGTPHGAVHQYIAGDMAPVSSPNEPLFFLHHAAIDRLWALWQDMDPSKRLTDYAGNLPGADDKDGPFDAAIEDILPSFGGLIDQVPVSAVMNTRAGDLCYEYV</sequence>
<keyword evidence="2" id="KW-0186">Copper</keyword>
<evidence type="ECO:0000256" key="2">
    <source>
        <dbReference type="ARBA" id="ARBA00023008"/>
    </source>
</evidence>
<feature type="signal peptide" evidence="4">
    <location>
        <begin position="1"/>
        <end position="21"/>
    </location>
</feature>
<dbReference type="Proteomes" id="UP000008867">
    <property type="component" value="Unplaced contigs"/>
</dbReference>
<dbReference type="InterPro" id="IPR008922">
    <property type="entry name" value="Di-copper_centre_dom_sf"/>
</dbReference>
<protein>
    <recommendedName>
        <fullName evidence="5">Tyrosinase copper-binding domain-containing protein</fullName>
    </recommendedName>
</protein>
<keyword evidence="4" id="KW-0732">Signal</keyword>